<gene>
    <name evidence="3" type="ORF">POL72_01410</name>
</gene>
<name>A0ABT5BS59_9BACT</name>
<evidence type="ECO:0000256" key="1">
    <source>
        <dbReference type="SAM" id="MobiDB-lite"/>
    </source>
</evidence>
<dbReference type="PANTHER" id="PTHR43433">
    <property type="entry name" value="HYDROLASE, ALPHA/BETA FOLD FAMILY PROTEIN"/>
    <property type="match status" value="1"/>
</dbReference>
<reference evidence="3 4" key="1">
    <citation type="submission" date="2023-01" db="EMBL/GenBank/DDBJ databases">
        <title>Minimal conservation of predation-associated metabolite biosynthetic gene clusters underscores biosynthetic potential of Myxococcota including descriptions for ten novel species: Archangium lansinium sp. nov., Myxococcus landrumus sp. nov., Nannocystis bai.</title>
        <authorList>
            <person name="Ahearne A."/>
            <person name="Stevens C."/>
            <person name="Dowd S."/>
        </authorList>
    </citation>
    <scope>NUCLEOTIDE SEQUENCE [LARGE SCALE GENOMIC DNA]</scope>
    <source>
        <strain evidence="3 4">WIWO2</strain>
    </source>
</reference>
<dbReference type="RefSeq" id="WP_272093106.1">
    <property type="nucleotide sequence ID" value="NZ_JAQNDK010000001.1"/>
</dbReference>
<accession>A0ABT5BS59</accession>
<organism evidence="3 4">
    <name type="scientific">Sorangium atrum</name>
    <dbReference type="NCBI Taxonomy" id="2995308"/>
    <lineage>
        <taxon>Bacteria</taxon>
        <taxon>Pseudomonadati</taxon>
        <taxon>Myxococcota</taxon>
        <taxon>Polyangia</taxon>
        <taxon>Polyangiales</taxon>
        <taxon>Polyangiaceae</taxon>
        <taxon>Sorangium</taxon>
    </lineage>
</organism>
<dbReference type="InterPro" id="IPR000073">
    <property type="entry name" value="AB_hydrolase_1"/>
</dbReference>
<feature type="compositionally biased region" description="Low complexity" evidence="1">
    <location>
        <begin position="15"/>
        <end position="29"/>
    </location>
</feature>
<feature type="domain" description="AB hydrolase-1" evidence="2">
    <location>
        <begin position="108"/>
        <end position="349"/>
    </location>
</feature>
<feature type="compositionally biased region" description="Pro residues" evidence="1">
    <location>
        <begin position="49"/>
        <end position="64"/>
    </location>
</feature>
<dbReference type="InterPro" id="IPR050471">
    <property type="entry name" value="AB_hydrolase"/>
</dbReference>
<evidence type="ECO:0000259" key="2">
    <source>
        <dbReference type="Pfam" id="PF00561"/>
    </source>
</evidence>
<evidence type="ECO:0000313" key="3">
    <source>
        <dbReference type="EMBL" id="MDC0676379.1"/>
    </source>
</evidence>
<dbReference type="GO" id="GO:0016787">
    <property type="term" value="F:hydrolase activity"/>
    <property type="evidence" value="ECO:0007669"/>
    <property type="project" value="UniProtKB-KW"/>
</dbReference>
<dbReference type="SUPFAM" id="SSF53474">
    <property type="entry name" value="alpha/beta-Hydrolases"/>
    <property type="match status" value="1"/>
</dbReference>
<proteinExistence type="predicted"/>
<dbReference type="Gene3D" id="3.40.50.1820">
    <property type="entry name" value="alpha/beta hydrolase"/>
    <property type="match status" value="1"/>
</dbReference>
<feature type="region of interest" description="Disordered" evidence="1">
    <location>
        <begin position="1"/>
        <end position="87"/>
    </location>
</feature>
<evidence type="ECO:0000313" key="4">
    <source>
        <dbReference type="Proteomes" id="UP001217485"/>
    </source>
</evidence>
<sequence length="371" mass="40066">MVSFKFGGGRPPRLRSPSGSGPQAPPASSTGNRPQAPPAASFGDGRQAAPPPSSGGWQAPPPPASSGGRRGPPSRRPSLRMETRRVTSFDGTDITYRVTPPPFEGAKTVVLVNGLGGPYLAWRAQVEYLSDQYRFITWDYRGMYASRRPSPDVPEAYAVANHVRDLEAILAVEGIRHGSLMGWSVGVQVVLEAFHRLPGFAANLVLLNGTYRRPLGTMGPLPGLGRLFPPFVALAARAHTLAARVTGSTMAPPDAVHWLKRMGLLGKTLDGDAFAELVQPFGRLDMDALFSNLRALDAHDAEHVLEQIDVPTLLITGDRDAFTPRALAQSMARRIPMAEILVVRGGTHTTAVEFPELVSLRIERFFADHGF</sequence>
<keyword evidence="4" id="KW-1185">Reference proteome</keyword>
<dbReference type="EMBL" id="JAQNDK010000001">
    <property type="protein sequence ID" value="MDC0676379.1"/>
    <property type="molecule type" value="Genomic_DNA"/>
</dbReference>
<dbReference type="Proteomes" id="UP001217485">
    <property type="component" value="Unassembled WGS sequence"/>
</dbReference>
<feature type="compositionally biased region" description="Gly residues" evidence="1">
    <location>
        <begin position="1"/>
        <end position="10"/>
    </location>
</feature>
<protein>
    <submittedName>
        <fullName evidence="3">Alpha/beta fold hydrolase</fullName>
    </submittedName>
</protein>
<dbReference type="PANTHER" id="PTHR43433:SF1">
    <property type="entry name" value="BLL5160 PROTEIN"/>
    <property type="match status" value="1"/>
</dbReference>
<comment type="caution">
    <text evidence="3">The sequence shown here is derived from an EMBL/GenBank/DDBJ whole genome shotgun (WGS) entry which is preliminary data.</text>
</comment>
<dbReference type="Pfam" id="PF00561">
    <property type="entry name" value="Abhydrolase_1"/>
    <property type="match status" value="1"/>
</dbReference>
<dbReference type="InterPro" id="IPR029058">
    <property type="entry name" value="AB_hydrolase_fold"/>
</dbReference>
<keyword evidence="3" id="KW-0378">Hydrolase</keyword>